<feature type="transmembrane region" description="Helical" evidence="7">
    <location>
        <begin position="297"/>
        <end position="323"/>
    </location>
</feature>
<dbReference type="Proteomes" id="UP001301216">
    <property type="component" value="Unassembled WGS sequence"/>
</dbReference>
<dbReference type="RefSeq" id="WP_265985353.1">
    <property type="nucleotide sequence ID" value="NZ_JAPHAV010000006.1"/>
</dbReference>
<dbReference type="PANTHER" id="PTHR11706">
    <property type="entry name" value="SOLUTE CARRIER PROTEIN FAMILY 11 MEMBER"/>
    <property type="match status" value="1"/>
</dbReference>
<feature type="transmembrane region" description="Helical" evidence="7">
    <location>
        <begin position="131"/>
        <end position="150"/>
    </location>
</feature>
<evidence type="ECO:0000313" key="8">
    <source>
        <dbReference type="EMBL" id="MCX2697727.1"/>
    </source>
</evidence>
<evidence type="ECO:0000256" key="1">
    <source>
        <dbReference type="ARBA" id="ARBA00004141"/>
    </source>
</evidence>
<evidence type="ECO:0000256" key="5">
    <source>
        <dbReference type="ARBA" id="ARBA00022989"/>
    </source>
</evidence>
<evidence type="ECO:0000256" key="3">
    <source>
        <dbReference type="ARBA" id="ARBA00022692"/>
    </source>
</evidence>
<comment type="caution">
    <text evidence="8">The sequence shown here is derived from an EMBL/GenBank/DDBJ whole genome shotgun (WGS) entry which is preliminary data.</text>
</comment>
<feature type="transmembrane region" description="Helical" evidence="7">
    <location>
        <begin position="99"/>
        <end position="125"/>
    </location>
</feature>
<accession>A0ABT3QQ61</accession>
<gene>
    <name evidence="8" type="ORF">OPR82_13265</name>
</gene>
<dbReference type="EMBL" id="JAPHAV010000006">
    <property type="protein sequence ID" value="MCX2697727.1"/>
    <property type="molecule type" value="Genomic_DNA"/>
</dbReference>
<feature type="transmembrane region" description="Helical" evidence="7">
    <location>
        <begin position="250"/>
        <end position="277"/>
    </location>
</feature>
<name>A0ABT3QQ61_9HYPH</name>
<evidence type="ECO:0000256" key="2">
    <source>
        <dbReference type="ARBA" id="ARBA00022448"/>
    </source>
</evidence>
<evidence type="ECO:0000256" key="4">
    <source>
        <dbReference type="ARBA" id="ARBA00022847"/>
    </source>
</evidence>
<keyword evidence="4" id="KW-0769">Symport</keyword>
<reference evidence="8 9" key="1">
    <citation type="submission" date="2022-11" db="EMBL/GenBank/DDBJ databases">
        <title>Brucella sp. YY2X, whole genome shotgun sequencing project.</title>
        <authorList>
            <person name="Yang Y."/>
        </authorList>
    </citation>
    <scope>NUCLEOTIDE SEQUENCE [LARGE SCALE GENOMIC DNA]</scope>
    <source>
        <strain evidence="8 9">YY2X</strain>
    </source>
</reference>
<feature type="transmembrane region" description="Helical" evidence="7">
    <location>
        <begin position="198"/>
        <end position="217"/>
    </location>
</feature>
<comment type="subcellular location">
    <subcellularLocation>
        <location evidence="1">Membrane</location>
        <topology evidence="1">Multi-pass membrane protein</topology>
    </subcellularLocation>
</comment>
<keyword evidence="2" id="KW-0813">Transport</keyword>
<evidence type="ECO:0000256" key="6">
    <source>
        <dbReference type="ARBA" id="ARBA00023136"/>
    </source>
</evidence>
<proteinExistence type="predicted"/>
<feature type="transmembrane region" description="Helical" evidence="7">
    <location>
        <begin position="59"/>
        <end position="78"/>
    </location>
</feature>
<feature type="transmembrane region" description="Helical" evidence="7">
    <location>
        <begin position="370"/>
        <end position="393"/>
    </location>
</feature>
<feature type="transmembrane region" description="Helical" evidence="7">
    <location>
        <begin position="405"/>
        <end position="427"/>
    </location>
</feature>
<keyword evidence="5 7" id="KW-1133">Transmembrane helix</keyword>
<protein>
    <submittedName>
        <fullName evidence="8">Divalent metal cation transporter</fullName>
    </submittedName>
</protein>
<sequence>MEQQNSAPCDDRHPNQPASFLRVLGPGLVTGAADDDPSGIATYSQVGAQFGYSLGWTMLFSYPLMVAMQGVSAGIGVVTGQGVAQNLRRHYSPWLLRGAVMLLFVANFINIGVDLAAMGAAVRLFADGPEILYTLAFAILCVTLEVFVSYRHYASVLKWLTLSLFTYAAVVMTVNVPWTTALQGVLIPRFVFDKEHAMALVAIFGTTISPYLFFWQAGEEVEELHRRHVRRLIVSPDTARTELTRIKTDTLIGMAISNIVALLIIVATASTLNASGITKIETSAQAAEALRPIAGELAFVAFAIGIIGTGLLAVPVLAGSAAYAVAEMFRWPEGLDRRPREAKAFYSTIAVATIGGVVLSFSAIDPIRALYWAAFINGVLATPLMIILLAMATNRRIMGRLTAPLWMVSLGWLAVVVMSLATIGFLLL</sequence>
<keyword evidence="9" id="KW-1185">Reference proteome</keyword>
<organism evidence="8 9">
    <name type="scientific">Ochrobactrum chromiisoli</name>
    <dbReference type="NCBI Taxonomy" id="2993941"/>
    <lineage>
        <taxon>Bacteria</taxon>
        <taxon>Pseudomonadati</taxon>
        <taxon>Pseudomonadota</taxon>
        <taxon>Alphaproteobacteria</taxon>
        <taxon>Hyphomicrobiales</taxon>
        <taxon>Brucellaceae</taxon>
        <taxon>Brucella/Ochrobactrum group</taxon>
        <taxon>Ochrobactrum</taxon>
    </lineage>
</organism>
<dbReference type="InterPro" id="IPR001046">
    <property type="entry name" value="NRAMP_fam"/>
</dbReference>
<feature type="transmembrane region" description="Helical" evidence="7">
    <location>
        <begin position="157"/>
        <end position="178"/>
    </location>
</feature>
<dbReference type="Pfam" id="PF01566">
    <property type="entry name" value="Nramp"/>
    <property type="match status" value="1"/>
</dbReference>
<keyword evidence="3 7" id="KW-0812">Transmembrane</keyword>
<evidence type="ECO:0000256" key="7">
    <source>
        <dbReference type="SAM" id="Phobius"/>
    </source>
</evidence>
<feature type="transmembrane region" description="Helical" evidence="7">
    <location>
        <begin position="344"/>
        <end position="364"/>
    </location>
</feature>
<evidence type="ECO:0000313" key="9">
    <source>
        <dbReference type="Proteomes" id="UP001301216"/>
    </source>
</evidence>
<keyword evidence="6 7" id="KW-0472">Membrane</keyword>
<dbReference type="PANTHER" id="PTHR11706:SF33">
    <property type="entry name" value="NATURAL RESISTANCE-ASSOCIATED MACROPHAGE PROTEIN 2"/>
    <property type="match status" value="1"/>
</dbReference>